<organism evidence="3 4">
    <name type="scientific">Paramuricea clavata</name>
    <name type="common">Red gorgonian</name>
    <name type="synonym">Violescent sea-whip</name>
    <dbReference type="NCBI Taxonomy" id="317549"/>
    <lineage>
        <taxon>Eukaryota</taxon>
        <taxon>Metazoa</taxon>
        <taxon>Cnidaria</taxon>
        <taxon>Anthozoa</taxon>
        <taxon>Octocorallia</taxon>
        <taxon>Malacalcyonacea</taxon>
        <taxon>Plexauridae</taxon>
        <taxon>Paramuricea</taxon>
    </lineage>
</organism>
<dbReference type="Gene3D" id="6.20.50.160">
    <property type="match status" value="1"/>
</dbReference>
<dbReference type="Pfam" id="PF17789">
    <property type="entry name" value="MG4"/>
    <property type="match status" value="1"/>
</dbReference>
<dbReference type="FunFam" id="2.60.40.1930:FF:000001">
    <property type="entry name" value="CD109 isoform 3"/>
    <property type="match status" value="1"/>
</dbReference>
<dbReference type="InterPro" id="IPR050473">
    <property type="entry name" value="A2M/Complement_sys"/>
</dbReference>
<dbReference type="Pfam" id="PF07703">
    <property type="entry name" value="A2M_BRD"/>
    <property type="match status" value="1"/>
</dbReference>
<name>A0A6S7FVB6_PARCT</name>
<keyword evidence="1" id="KW-0732">Signal</keyword>
<dbReference type="Gene3D" id="2.60.40.1930">
    <property type="match status" value="2"/>
</dbReference>
<dbReference type="Gene3D" id="2.60.40.1940">
    <property type="match status" value="1"/>
</dbReference>
<comment type="caution">
    <text evidence="3">The sequence shown here is derived from an EMBL/GenBank/DDBJ whole genome shotgun (WGS) entry which is preliminary data.</text>
</comment>
<protein>
    <submittedName>
        <fullName evidence="3">C3 and PZP-like alpha-2-macroglobulin domain-containing 8</fullName>
    </submittedName>
</protein>
<evidence type="ECO:0000313" key="4">
    <source>
        <dbReference type="Proteomes" id="UP001152795"/>
    </source>
</evidence>
<dbReference type="InterPro" id="IPR041555">
    <property type="entry name" value="MG3"/>
</dbReference>
<proteinExistence type="predicted"/>
<dbReference type="Pfam" id="PF01835">
    <property type="entry name" value="MG2"/>
    <property type="match status" value="1"/>
</dbReference>
<dbReference type="InterPro" id="IPR011625">
    <property type="entry name" value="A2M_N_BRD"/>
</dbReference>
<dbReference type="InterPro" id="IPR013783">
    <property type="entry name" value="Ig-like_fold"/>
</dbReference>
<dbReference type="Pfam" id="PF17791">
    <property type="entry name" value="MG3"/>
    <property type="match status" value="1"/>
</dbReference>
<dbReference type="EMBL" id="CACRXK020000260">
    <property type="protein sequence ID" value="CAB3980132.1"/>
    <property type="molecule type" value="Genomic_DNA"/>
</dbReference>
<reference evidence="3" key="1">
    <citation type="submission" date="2020-04" db="EMBL/GenBank/DDBJ databases">
        <authorList>
            <person name="Alioto T."/>
            <person name="Alioto T."/>
            <person name="Gomez Garrido J."/>
        </authorList>
    </citation>
    <scope>NUCLEOTIDE SEQUENCE</scope>
    <source>
        <strain evidence="3">A484AB</strain>
    </source>
</reference>
<evidence type="ECO:0000313" key="3">
    <source>
        <dbReference type="EMBL" id="CAB3980132.1"/>
    </source>
</evidence>
<sequence>MKAFGDSPLLSDSNGVVNDGDYLIIVPRVFRAGTTQNIGINIFGNKSCDVRLTLEDSTKRGISSQARGHFQPNEAGMLELQVPEGLSNVKVRATVCGVKTAKKTIAYEAQAKKVFIQTDKPIYKPGQKVLIRIICVDYELKPAGKKVSSVVIQEPSGARIMQWNDVELEDGVANLDLQLSKEPVLGNWLIKAKFEGKTVTKQIEIDKYVLPKFQLDVKPPSYLSLDQREILVSICARYSYGKLVKGRLEATLCLKYDTVTRNCLTEIKNVTGCIEINARELVDPVTEYRTYYTNKYYLQIQATFTETSTGVKLKENTRSPNMVEKSKIMSFTNVPQKFKPGFPITFKIRINYLDGKPVTNGTLTLDISGRRFNKKSLGTLFRRSYSVKINNGLISVVFSNVPIYTETLNFKANYNSGQLEKSKSSKALYSPSLSYLRLVLPEHVTAKVGSRGSVNILYTVHENKLEEIPFHYKILCKGNLRQSGVTKVARDNRLSSNRNERSFTYNGRTIQRTSVNKFDLRFNVTQDMVPSCRILVYYVKEDKETVGDSIVFDVEEKLENQISVDFVEAQKRPGQKTKIVMKAKPGSRVAISALDKSVLFLRDSEEVKKEEVMRILNRQDTGPVNARSYSKCKSPSRMPLETDASEAFNNAGVIFLTNLNIFTKPCRSPPTPPPRRSRPRPWGRRSWYGGYGRRWGCFGGPRGRPWGMSYYRSQSGLPTPMSQNYTGPTQVAPNASTSVKFEEIMPEEVPVKVRKYFPETWLWTDLKFK</sequence>
<dbReference type="InterPro" id="IPR002890">
    <property type="entry name" value="MG2"/>
</dbReference>
<evidence type="ECO:0000256" key="2">
    <source>
        <dbReference type="ARBA" id="ARBA00023180"/>
    </source>
</evidence>
<dbReference type="OrthoDB" id="6376214at2759"/>
<evidence type="ECO:0000256" key="1">
    <source>
        <dbReference type="ARBA" id="ARBA00022729"/>
    </source>
</evidence>
<dbReference type="PANTHER" id="PTHR11412">
    <property type="entry name" value="MACROGLOBULIN / COMPLEMENT"/>
    <property type="match status" value="1"/>
</dbReference>
<accession>A0A6S7FVB6</accession>
<keyword evidence="2" id="KW-0325">Glycoprotein</keyword>
<dbReference type="GO" id="GO:0004866">
    <property type="term" value="F:endopeptidase inhibitor activity"/>
    <property type="evidence" value="ECO:0007669"/>
    <property type="project" value="InterPro"/>
</dbReference>
<dbReference type="Proteomes" id="UP001152795">
    <property type="component" value="Unassembled WGS sequence"/>
</dbReference>
<dbReference type="PANTHER" id="PTHR11412:SF171">
    <property type="entry name" value="PREGNANCY ZONE PROTEIN-LIKE PROTEIN"/>
    <property type="match status" value="1"/>
</dbReference>
<dbReference type="SMART" id="SM01359">
    <property type="entry name" value="A2M_N_2"/>
    <property type="match status" value="1"/>
</dbReference>
<gene>
    <name evidence="3" type="ORF">PACLA_8A017087</name>
</gene>
<dbReference type="AlphaFoldDB" id="A0A6S7FVB6"/>
<dbReference type="InterPro" id="IPR040839">
    <property type="entry name" value="MG4"/>
</dbReference>
<keyword evidence="4" id="KW-1185">Reference proteome</keyword>
<dbReference type="Gene3D" id="2.60.40.10">
    <property type="entry name" value="Immunoglobulins"/>
    <property type="match status" value="1"/>
</dbReference>